<keyword evidence="2" id="KW-1185">Reference proteome</keyword>
<accession>A0ABT4VG68</accession>
<reference evidence="1 2" key="1">
    <citation type="submission" date="2023-01" db="EMBL/GenBank/DDBJ databases">
        <title>Description of Helicobacter ibis sp. nov. isolated from faecal droppings of black-faced ibis (Theristicus melanopis).</title>
        <authorList>
            <person name="Lopez-Cantillo M."/>
            <person name="Vidal-Veuthey B."/>
            <person name="Mella A."/>
            <person name="De La Haba R."/>
            <person name="Collado L."/>
        </authorList>
    </citation>
    <scope>NUCLEOTIDE SEQUENCE [LARGE SCALE GENOMIC DNA]</scope>
    <source>
        <strain evidence="1 2">A82</strain>
    </source>
</reference>
<gene>
    <name evidence="1" type="ORF">PF021_08525</name>
</gene>
<name>A0ABT4VG68_9HELI</name>
<dbReference type="RefSeq" id="WP_271022058.1">
    <property type="nucleotide sequence ID" value="NZ_JAQHXR010000012.1"/>
</dbReference>
<feature type="non-terminal residue" evidence="1">
    <location>
        <position position="70"/>
    </location>
</feature>
<dbReference type="Proteomes" id="UP001210261">
    <property type="component" value="Unassembled WGS sequence"/>
</dbReference>
<proteinExistence type="predicted"/>
<sequence length="70" mass="7553">MLIFINGNNGGNVKVLSSTGEELARHEFSGKILRDLKVSQNQSLEGVGKLIDETAIGGFIRNLPSQNLRG</sequence>
<comment type="caution">
    <text evidence="1">The sequence shown here is derived from an EMBL/GenBank/DDBJ whole genome shotgun (WGS) entry which is preliminary data.</text>
</comment>
<organism evidence="1 2">
    <name type="scientific">Helicobacter ibis</name>
    <dbReference type="NCBI Taxonomy" id="2962633"/>
    <lineage>
        <taxon>Bacteria</taxon>
        <taxon>Pseudomonadati</taxon>
        <taxon>Campylobacterota</taxon>
        <taxon>Epsilonproteobacteria</taxon>
        <taxon>Campylobacterales</taxon>
        <taxon>Helicobacteraceae</taxon>
        <taxon>Helicobacter</taxon>
    </lineage>
</organism>
<evidence type="ECO:0000313" key="1">
    <source>
        <dbReference type="EMBL" id="MDA3969699.1"/>
    </source>
</evidence>
<dbReference type="EMBL" id="JAQHXR010000012">
    <property type="protein sequence ID" value="MDA3969699.1"/>
    <property type="molecule type" value="Genomic_DNA"/>
</dbReference>
<evidence type="ECO:0000313" key="2">
    <source>
        <dbReference type="Proteomes" id="UP001210261"/>
    </source>
</evidence>
<protein>
    <submittedName>
        <fullName evidence="1">Uncharacterized protein</fullName>
    </submittedName>
</protein>